<keyword evidence="2" id="KW-1003">Cell membrane</keyword>
<evidence type="ECO:0000256" key="1">
    <source>
        <dbReference type="ARBA" id="ARBA00004651"/>
    </source>
</evidence>
<evidence type="ECO:0000256" key="5">
    <source>
        <dbReference type="ARBA" id="ARBA00023136"/>
    </source>
</evidence>
<evidence type="ECO:0000313" key="8">
    <source>
        <dbReference type="Proteomes" id="UP000016986"/>
    </source>
</evidence>
<dbReference type="InterPro" id="IPR001851">
    <property type="entry name" value="ABC_transp_permease"/>
</dbReference>
<dbReference type="eggNOG" id="arCOG00263">
    <property type="taxonomic scope" value="Archaea"/>
</dbReference>
<feature type="transmembrane region" description="Helical" evidence="6">
    <location>
        <begin position="223"/>
        <end position="242"/>
    </location>
</feature>
<keyword evidence="3 6" id="KW-0812">Transmembrane</keyword>
<dbReference type="Pfam" id="PF02653">
    <property type="entry name" value="BPD_transp_2"/>
    <property type="match status" value="1"/>
</dbReference>
<reference evidence="7 8" key="1">
    <citation type="submission" date="2013-09" db="EMBL/GenBank/DDBJ databases">
        <title>Whole genome sequencing of Halarchaeum acidiphilum strain MH1-52-1.</title>
        <authorList>
            <person name="Shimane Y."/>
            <person name="Minegishi H."/>
            <person name="Nishi S."/>
            <person name="Echigo A."/>
            <person name="Shuto A."/>
            <person name="Konishi M."/>
            <person name="Ito T."/>
            <person name="Ohkuma M."/>
            <person name="Ohta Y."/>
            <person name="Nagano Y."/>
            <person name="Tsubouchi T."/>
            <person name="Mori K."/>
            <person name="Usui K."/>
            <person name="Kamekura M."/>
            <person name="Usami R."/>
            <person name="Takaki Y."/>
            <person name="Hatada Y."/>
        </authorList>
    </citation>
    <scope>NUCLEOTIDE SEQUENCE [LARGE SCALE GENOMIC DNA]</scope>
    <source>
        <strain evidence="7 8">JCM 16109</strain>
    </source>
</reference>
<feature type="transmembrane region" description="Helical" evidence="6">
    <location>
        <begin position="170"/>
        <end position="194"/>
    </location>
</feature>
<gene>
    <name evidence="7" type="ORF">MBEHAL_2056</name>
</gene>
<evidence type="ECO:0000256" key="6">
    <source>
        <dbReference type="SAM" id="Phobius"/>
    </source>
</evidence>
<accession>U2YGC1</accession>
<comment type="caution">
    <text evidence="7">The sequence shown here is derived from an EMBL/GenBank/DDBJ whole genome shotgun (WGS) entry which is preliminary data.</text>
</comment>
<dbReference type="Proteomes" id="UP000016986">
    <property type="component" value="Unassembled WGS sequence"/>
</dbReference>
<comment type="subcellular location">
    <subcellularLocation>
        <location evidence="1">Cell membrane</location>
        <topology evidence="1">Multi-pass membrane protein</topology>
    </subcellularLocation>
</comment>
<feature type="transmembrane region" description="Helical" evidence="6">
    <location>
        <begin position="56"/>
        <end position="75"/>
    </location>
</feature>
<dbReference type="OrthoDB" id="30958at2157"/>
<feature type="transmembrane region" description="Helical" evidence="6">
    <location>
        <begin position="129"/>
        <end position="149"/>
    </location>
</feature>
<evidence type="ECO:0000256" key="2">
    <source>
        <dbReference type="ARBA" id="ARBA00022475"/>
    </source>
</evidence>
<sequence length="329" mass="34026">MSGAQSDSRLSGLFEDRTMQDWARDAGPLAMLVILVVLFSALSPSFLTFGNVVDSIMMNSTILLLVALAGTFPILEQSIDLSVAANLGLSGVLTAMAVNHFGVVGILVGPLVGLLAGLVNGVVFAKGKIPSFLVTLGTQSVLMGIALLLTNGSSQPFRNPLVQQFAIGNVVPSVPNLVIWGLVFYVITVFVAFYTPFGRYCYALGESEKVTELSGVQVDRYKIGVFVLSGLLCGIAGALLTARISSGAAGMGSGLLLQSIAGVVMGGTALTGGVGGPHRTLIGVLVIGVLENGMNLIGIGSFVQQIVLGVVVVLAVAMSMDREKIDIVK</sequence>
<dbReference type="EMBL" id="BATA01000058">
    <property type="protein sequence ID" value="GAD53296.1"/>
    <property type="molecule type" value="Genomic_DNA"/>
</dbReference>
<dbReference type="GO" id="GO:0022857">
    <property type="term" value="F:transmembrane transporter activity"/>
    <property type="evidence" value="ECO:0007669"/>
    <property type="project" value="InterPro"/>
</dbReference>
<dbReference type="CDD" id="cd06579">
    <property type="entry name" value="TM_PBP1_transp_AraH_like"/>
    <property type="match status" value="1"/>
</dbReference>
<dbReference type="PANTHER" id="PTHR32196:SF72">
    <property type="entry name" value="RIBOSE IMPORT PERMEASE PROTEIN RBSC"/>
    <property type="match status" value="1"/>
</dbReference>
<keyword evidence="5 6" id="KW-0472">Membrane</keyword>
<protein>
    <submittedName>
        <fullName evidence="7">Ribose ABC transport system, permease protein RbsC</fullName>
    </submittedName>
</protein>
<evidence type="ECO:0000256" key="3">
    <source>
        <dbReference type="ARBA" id="ARBA00022692"/>
    </source>
</evidence>
<dbReference type="AlphaFoldDB" id="U2YGC1"/>
<evidence type="ECO:0000256" key="4">
    <source>
        <dbReference type="ARBA" id="ARBA00022989"/>
    </source>
</evidence>
<feature type="transmembrane region" description="Helical" evidence="6">
    <location>
        <begin position="254"/>
        <end position="276"/>
    </location>
</feature>
<proteinExistence type="predicted"/>
<dbReference type="PANTHER" id="PTHR32196">
    <property type="entry name" value="ABC TRANSPORTER PERMEASE PROTEIN YPHD-RELATED-RELATED"/>
    <property type="match status" value="1"/>
</dbReference>
<feature type="transmembrane region" description="Helical" evidence="6">
    <location>
        <begin position="296"/>
        <end position="317"/>
    </location>
</feature>
<keyword evidence="4 6" id="KW-1133">Transmembrane helix</keyword>
<dbReference type="GO" id="GO:0005886">
    <property type="term" value="C:plasma membrane"/>
    <property type="evidence" value="ECO:0007669"/>
    <property type="project" value="UniProtKB-SubCell"/>
</dbReference>
<organism evidence="7 8">
    <name type="scientific">Halarchaeum acidiphilum MH1-52-1</name>
    <dbReference type="NCBI Taxonomy" id="1261545"/>
    <lineage>
        <taxon>Archaea</taxon>
        <taxon>Methanobacteriati</taxon>
        <taxon>Methanobacteriota</taxon>
        <taxon>Stenosarchaea group</taxon>
        <taxon>Halobacteria</taxon>
        <taxon>Halobacteriales</taxon>
        <taxon>Halobacteriaceae</taxon>
    </lineage>
</organism>
<evidence type="ECO:0000313" key="7">
    <source>
        <dbReference type="EMBL" id="GAD53296.1"/>
    </source>
</evidence>
<feature type="transmembrane region" description="Helical" evidence="6">
    <location>
        <begin position="29"/>
        <end position="50"/>
    </location>
</feature>
<keyword evidence="8" id="KW-1185">Reference proteome</keyword>
<name>U2YGC1_9EURY</name>